<gene>
    <name evidence="3" type="ORF">DN752_09265</name>
</gene>
<feature type="domain" description="Non-reducing end beta-L-arabinofuranosidase-like GH127 catalytic" evidence="1">
    <location>
        <begin position="103"/>
        <end position="452"/>
    </location>
</feature>
<evidence type="ECO:0000313" key="3">
    <source>
        <dbReference type="EMBL" id="AWW30297.1"/>
    </source>
</evidence>
<organism evidence="3 4">
    <name type="scientific">Echinicola strongylocentroti</name>
    <dbReference type="NCBI Taxonomy" id="1795355"/>
    <lineage>
        <taxon>Bacteria</taxon>
        <taxon>Pseudomonadati</taxon>
        <taxon>Bacteroidota</taxon>
        <taxon>Cytophagia</taxon>
        <taxon>Cytophagales</taxon>
        <taxon>Cyclobacteriaceae</taxon>
        <taxon>Echinicola</taxon>
    </lineage>
</organism>
<dbReference type="InterPro" id="IPR012878">
    <property type="entry name" value="Beta-AFase-like_GH127_cat"/>
</dbReference>
<keyword evidence="4" id="KW-1185">Reference proteome</keyword>
<dbReference type="OrthoDB" id="9757939at2"/>
<dbReference type="KEGG" id="est:DN752_09265"/>
<feature type="domain" description="Non-reducing end beta-L-arabinofuranosidase-like GH127 middle" evidence="2">
    <location>
        <begin position="465"/>
        <end position="560"/>
    </location>
</feature>
<evidence type="ECO:0000259" key="2">
    <source>
        <dbReference type="Pfam" id="PF20736"/>
    </source>
</evidence>
<dbReference type="PANTHER" id="PTHR31151:SF0">
    <property type="entry name" value="PROLINE-TRNA LIGASE (DUF1680)"/>
    <property type="match status" value="1"/>
</dbReference>
<evidence type="ECO:0008006" key="5">
    <source>
        <dbReference type="Google" id="ProtNLM"/>
    </source>
</evidence>
<dbReference type="Pfam" id="PF07944">
    <property type="entry name" value="Beta-AFase-like_GH127_cat"/>
    <property type="match status" value="1"/>
</dbReference>
<sequence length="706" mass="80776">MNYPTIRNVCWFLFLLTITGNQLIAQEHASSKSPYLQNRIPLASSPYLELPLGSISPEGWLEEQLVRMKDGLTGHLDTIYPTVMGERNGWLGGDGDGWERGPYWIDGLLPLAYILKDEQLIKKVQPWVTWTLENQADNGYIGPVPFAEEPTYEAGLQRGMRKDWWPKMVMLKVLKQYYGATGDQRVIDVLTKYFKFQLKELPNTPLDKWTFWANRRGGDNLQVVYWLYNITGDDFLLDLGDLIAEQTFPWTNVFLNDENNVDPQSPWYFYQMKRYPFDQEEIDLLTVSKIGGIHTVNLAQGLKMPAVRYLQDKDEQHLSATKEALADIRKYHGQPQGMYGGDEPLHGNAPVQGVEFCSIAEGMFSLETILKITGDMSYADHLEKITYNALPTQASDDFMTRQYFQAANQVKLTDKMEVSFETNHHKGTDFVFGTLSGYPCCTSNMHQSWPKYVQNLWYATADGGVAALLYAPSEVELKVGNGAILKVKEETGYPFREVVNFSMTLSESTSFPFHLRIPGWANEAQISINGDLWEGTVRDQVAIIDRVWQNGDQVTLQLPMEIKSSQWYQFSSAIERGPLVYSLKIEDKKVTKNRDDGYGEFIEVHPVSDWNYGLLQHELDDLREHVEAIEIDWDGSYPWNLENAPIQLKMSGAKVPDWRLQNDVPVMPGFWSKTIESKSLIENITLVPYGCTTLRITEFPVYNVHH</sequence>
<dbReference type="GO" id="GO:0005975">
    <property type="term" value="P:carbohydrate metabolic process"/>
    <property type="evidence" value="ECO:0007669"/>
    <property type="project" value="InterPro"/>
</dbReference>
<evidence type="ECO:0000259" key="1">
    <source>
        <dbReference type="Pfam" id="PF07944"/>
    </source>
</evidence>
<dbReference type="RefSeq" id="WP_112783679.1">
    <property type="nucleotide sequence ID" value="NZ_CP030041.1"/>
</dbReference>
<evidence type="ECO:0000313" key="4">
    <source>
        <dbReference type="Proteomes" id="UP000248688"/>
    </source>
</evidence>
<proteinExistence type="predicted"/>
<protein>
    <recommendedName>
        <fullName evidence="5">Glycosyl hydrolase</fullName>
    </recommendedName>
</protein>
<dbReference type="InterPro" id="IPR008928">
    <property type="entry name" value="6-hairpin_glycosidase_sf"/>
</dbReference>
<dbReference type="EMBL" id="CP030041">
    <property type="protein sequence ID" value="AWW30297.1"/>
    <property type="molecule type" value="Genomic_DNA"/>
</dbReference>
<dbReference type="Proteomes" id="UP000248688">
    <property type="component" value="Chromosome"/>
</dbReference>
<dbReference type="SUPFAM" id="SSF48208">
    <property type="entry name" value="Six-hairpin glycosidases"/>
    <property type="match status" value="1"/>
</dbReference>
<dbReference type="AlphaFoldDB" id="A0A2Z4IHW1"/>
<dbReference type="InterPro" id="IPR049046">
    <property type="entry name" value="Beta-AFase-like_GH127_middle"/>
</dbReference>
<dbReference type="PANTHER" id="PTHR31151">
    <property type="entry name" value="PROLINE-TRNA LIGASE (DUF1680)"/>
    <property type="match status" value="1"/>
</dbReference>
<dbReference type="Pfam" id="PF20736">
    <property type="entry name" value="Glyco_hydro127M"/>
    <property type="match status" value="1"/>
</dbReference>
<reference evidence="3 4" key="1">
    <citation type="submission" date="2018-06" db="EMBL/GenBank/DDBJ databases">
        <title>Echinicola strongylocentroti sp. nov., isolated from a sea urchin Strongylocentrotus intermedius.</title>
        <authorList>
            <person name="Bae S.S."/>
        </authorList>
    </citation>
    <scope>NUCLEOTIDE SEQUENCE [LARGE SCALE GENOMIC DNA]</scope>
    <source>
        <strain evidence="3 4">MEBiC08714</strain>
    </source>
</reference>
<accession>A0A2Z4IHW1</accession>
<name>A0A2Z4IHW1_9BACT</name>